<feature type="transmembrane region" description="Helical" evidence="17">
    <location>
        <begin position="193"/>
        <end position="216"/>
    </location>
</feature>
<keyword evidence="9 17" id="KW-0249">Electron transport</keyword>
<dbReference type="EMBL" id="MW257211">
    <property type="protein sequence ID" value="QQW47669.1"/>
    <property type="molecule type" value="Genomic_DNA"/>
</dbReference>
<evidence type="ECO:0000256" key="14">
    <source>
        <dbReference type="ARBA" id="ARBA00023136"/>
    </source>
</evidence>
<feature type="transmembrane region" description="Helical" evidence="17">
    <location>
        <begin position="284"/>
        <end position="303"/>
    </location>
</feature>
<dbReference type="AlphaFoldDB" id="A0A7U0KMI8"/>
<dbReference type="PANTHER" id="PTHR43507">
    <property type="entry name" value="NADH-UBIQUINONE OXIDOREDUCTASE CHAIN 4"/>
    <property type="match status" value="1"/>
</dbReference>
<keyword evidence="11 17" id="KW-0520">NAD</keyword>
<dbReference type="InterPro" id="IPR001750">
    <property type="entry name" value="ND/Mrp_TM"/>
</dbReference>
<organism evidence="20">
    <name type="scientific">Cynictis penicillata</name>
    <name type="common">Yellow mongoose</name>
    <dbReference type="NCBI Taxonomy" id="41010"/>
    <lineage>
        <taxon>Eukaryota</taxon>
        <taxon>Metazoa</taxon>
        <taxon>Chordata</taxon>
        <taxon>Craniata</taxon>
        <taxon>Vertebrata</taxon>
        <taxon>Euteleostomi</taxon>
        <taxon>Mammalia</taxon>
        <taxon>Eutheria</taxon>
        <taxon>Laurasiatheria</taxon>
        <taxon>Carnivora</taxon>
        <taxon>Feliformia</taxon>
        <taxon>Herpestidae</taxon>
        <taxon>Cynictis</taxon>
    </lineage>
</organism>
<dbReference type="GO" id="GO:0031966">
    <property type="term" value="C:mitochondrial membrane"/>
    <property type="evidence" value="ECO:0007669"/>
    <property type="project" value="UniProtKB-SubCell"/>
</dbReference>
<evidence type="ECO:0000256" key="9">
    <source>
        <dbReference type="ARBA" id="ARBA00022982"/>
    </source>
</evidence>
<feature type="transmembrane region" description="Helical" evidence="17">
    <location>
        <begin position="61"/>
        <end position="82"/>
    </location>
</feature>
<dbReference type="PRINTS" id="PR01437">
    <property type="entry name" value="NUOXDRDTASE4"/>
</dbReference>
<geneLocation type="mitochondrion" evidence="20"/>
<evidence type="ECO:0000256" key="12">
    <source>
        <dbReference type="ARBA" id="ARBA00023075"/>
    </source>
</evidence>
<feature type="transmembrane region" description="Helical" evidence="17">
    <location>
        <begin position="145"/>
        <end position="167"/>
    </location>
</feature>
<dbReference type="InterPro" id="IPR010227">
    <property type="entry name" value="NADH_Q_OxRdtase_chainM/4"/>
</dbReference>
<dbReference type="Pfam" id="PF01059">
    <property type="entry name" value="Oxidored_q5_N"/>
    <property type="match status" value="1"/>
</dbReference>
<feature type="transmembrane region" description="Helical" evidence="17">
    <location>
        <begin position="223"/>
        <end position="244"/>
    </location>
</feature>
<evidence type="ECO:0000256" key="7">
    <source>
        <dbReference type="ARBA" id="ARBA00022692"/>
    </source>
</evidence>
<comment type="function">
    <text evidence="15 17">Core subunit of the mitochondrial membrane respiratory chain NADH dehydrogenase (Complex I) which catalyzes electron transfer from NADH through the respiratory chain, using ubiquinone as an electron acceptor. Essential for the catalytic activity and assembly of complex I.</text>
</comment>
<evidence type="ECO:0000259" key="18">
    <source>
        <dbReference type="Pfam" id="PF00361"/>
    </source>
</evidence>
<dbReference type="CTD" id="4538"/>
<comment type="similarity">
    <text evidence="2 17">Belongs to the complex I subunit 4 family.</text>
</comment>
<keyword evidence="12 17" id="KW-0830">Ubiquinone</keyword>
<feature type="transmembrane region" description="Helical" evidence="17">
    <location>
        <begin position="351"/>
        <end position="369"/>
    </location>
</feature>
<evidence type="ECO:0000256" key="15">
    <source>
        <dbReference type="ARBA" id="ARBA00024313"/>
    </source>
</evidence>
<dbReference type="GO" id="GO:0042773">
    <property type="term" value="P:ATP synthesis coupled electron transport"/>
    <property type="evidence" value="ECO:0007669"/>
    <property type="project" value="InterPro"/>
</dbReference>
<sequence length="459" mass="51813">MLKIILPTIMLIPLTWLSKPNMIWINSTAYSLLISLISLTYLNQLNDNSLNFSLLFFSDSLSAPLLALTTWLLPLMITASQFHLSKETLNRKKLYITMLITLQLFLIMTFTSTELIMFYILFEATLIPTLIIITRWGNQTERLNAGLYFLFYTLVGSLPLLVALLYIQNTSGSLNFLIMQYWNKPMSTTWSNIFMWLACMMAFMVKMPLYGLHLWLPKAHVEAPIAGSMVLAAVLLKLGGYGMMRITTLLNPLTNQMAYPFLMLSLWGMIMTSSICLRQTDLKSLIAYSSVSHMALVIVAVLIQTPWSYMGATALMIAHGLTSSMLFCLANSNYERVHSRTMILARGLQTLLPLMAAWWLLASLANLALPPSINLIGELFVVMASFSWSNITIILMGTNIIITALYSLYMLITTQRGKNTYHTKNIKPSFTRENALMTLHLLPLVLLSLKPKVILGPLY</sequence>
<dbReference type="InterPro" id="IPR000260">
    <property type="entry name" value="NADH4_N"/>
</dbReference>
<dbReference type="GO" id="GO:0048039">
    <property type="term" value="F:ubiquinone binding"/>
    <property type="evidence" value="ECO:0007669"/>
    <property type="project" value="TreeGrafter"/>
</dbReference>
<evidence type="ECO:0000313" key="20">
    <source>
        <dbReference type="EMBL" id="QQW47669.1"/>
    </source>
</evidence>
<evidence type="ECO:0000256" key="11">
    <source>
        <dbReference type="ARBA" id="ARBA00023027"/>
    </source>
</evidence>
<evidence type="ECO:0000256" key="5">
    <source>
        <dbReference type="ARBA" id="ARBA00022448"/>
    </source>
</evidence>
<dbReference type="Pfam" id="PF00361">
    <property type="entry name" value="Proton_antipo_M"/>
    <property type="match status" value="1"/>
</dbReference>
<protein>
    <recommendedName>
        <fullName evidence="4 17">NADH-ubiquinone oxidoreductase chain 4</fullName>
        <ecNumber evidence="3 17">7.1.1.2</ecNumber>
    </recommendedName>
</protein>
<evidence type="ECO:0000256" key="16">
    <source>
        <dbReference type="ARBA" id="ARBA00049551"/>
    </source>
</evidence>
<dbReference type="EC" id="7.1.1.2" evidence="3 17"/>
<feature type="transmembrane region" description="Helical" evidence="17">
    <location>
        <begin position="309"/>
        <end position="330"/>
    </location>
</feature>
<keyword evidence="5 17" id="KW-0813">Transport</keyword>
<feature type="transmembrane region" description="Helical" evidence="17">
    <location>
        <begin position="94"/>
        <end position="110"/>
    </location>
</feature>
<feature type="domain" description="NADH:ubiquinone oxidoreductase chain 4 N-terminal" evidence="19">
    <location>
        <begin position="1"/>
        <end position="109"/>
    </location>
</feature>
<gene>
    <name evidence="20" type="primary">ND4</name>
</gene>
<evidence type="ECO:0000256" key="2">
    <source>
        <dbReference type="ARBA" id="ARBA00009025"/>
    </source>
</evidence>
<keyword evidence="7 17" id="KW-0812">Transmembrane</keyword>
<dbReference type="InterPro" id="IPR003918">
    <property type="entry name" value="NADH_UbQ_OxRdtase"/>
</dbReference>
<reference evidence="20" key="1">
    <citation type="submission" date="2020-11" db="EMBL/GenBank/DDBJ databases">
        <authorList>
            <person name="Hassanin A."/>
        </authorList>
    </citation>
    <scope>NUCLEOTIDE SEQUENCE</scope>
</reference>
<feature type="domain" description="NADH:quinone oxidoreductase/Mrp antiporter transmembrane" evidence="18">
    <location>
        <begin position="112"/>
        <end position="402"/>
    </location>
</feature>
<evidence type="ECO:0000256" key="17">
    <source>
        <dbReference type="RuleBase" id="RU003297"/>
    </source>
</evidence>
<keyword evidence="14 17" id="KW-0472">Membrane</keyword>
<evidence type="ECO:0000256" key="13">
    <source>
        <dbReference type="ARBA" id="ARBA00023128"/>
    </source>
</evidence>
<evidence type="ECO:0000256" key="1">
    <source>
        <dbReference type="ARBA" id="ARBA00004225"/>
    </source>
</evidence>
<feature type="transmembrane region" description="Helical" evidence="17">
    <location>
        <begin position="116"/>
        <end position="133"/>
    </location>
</feature>
<evidence type="ECO:0000256" key="10">
    <source>
        <dbReference type="ARBA" id="ARBA00022989"/>
    </source>
</evidence>
<keyword evidence="6 17" id="KW-0679">Respiratory chain</keyword>
<name>A0A7U0KMI8_CYNPE</name>
<keyword evidence="8" id="KW-1278">Translocase</keyword>
<dbReference type="GO" id="GO:0008137">
    <property type="term" value="F:NADH dehydrogenase (ubiquinone) activity"/>
    <property type="evidence" value="ECO:0007669"/>
    <property type="project" value="UniProtKB-UniRule"/>
</dbReference>
<dbReference type="NCBIfam" id="TIGR01972">
    <property type="entry name" value="NDH_I_M"/>
    <property type="match status" value="1"/>
</dbReference>
<evidence type="ECO:0000256" key="4">
    <source>
        <dbReference type="ARBA" id="ARBA00021006"/>
    </source>
</evidence>
<feature type="transmembrane region" description="Helical" evidence="17">
    <location>
        <begin position="389"/>
        <end position="412"/>
    </location>
</feature>
<accession>A0A7U0KMI8</accession>
<dbReference type="GO" id="GO:0003954">
    <property type="term" value="F:NADH dehydrogenase activity"/>
    <property type="evidence" value="ECO:0007669"/>
    <property type="project" value="TreeGrafter"/>
</dbReference>
<keyword evidence="13 17" id="KW-0496">Mitochondrion</keyword>
<evidence type="ECO:0000256" key="3">
    <source>
        <dbReference type="ARBA" id="ARBA00012944"/>
    </source>
</evidence>
<evidence type="ECO:0000259" key="19">
    <source>
        <dbReference type="Pfam" id="PF01059"/>
    </source>
</evidence>
<evidence type="ECO:0000256" key="6">
    <source>
        <dbReference type="ARBA" id="ARBA00022660"/>
    </source>
</evidence>
<feature type="transmembrane region" description="Helical" evidence="17">
    <location>
        <begin position="21"/>
        <end position="41"/>
    </location>
</feature>
<dbReference type="RefSeq" id="YP_010037075.1">
    <property type="nucleotide sequence ID" value="NC_053965.1"/>
</dbReference>
<comment type="subcellular location">
    <subcellularLocation>
        <location evidence="1 17">Mitochondrion membrane</location>
        <topology evidence="1 17">Multi-pass membrane protein</topology>
    </subcellularLocation>
</comment>
<dbReference type="GO" id="GO:0015990">
    <property type="term" value="P:electron transport coupled proton transport"/>
    <property type="evidence" value="ECO:0007669"/>
    <property type="project" value="TreeGrafter"/>
</dbReference>
<evidence type="ECO:0000256" key="8">
    <source>
        <dbReference type="ARBA" id="ARBA00022967"/>
    </source>
</evidence>
<keyword evidence="10 17" id="KW-1133">Transmembrane helix</keyword>
<dbReference type="GeneID" id="63385840"/>
<proteinExistence type="inferred from homology"/>
<feature type="transmembrane region" description="Helical" evidence="17">
    <location>
        <begin position="256"/>
        <end position="277"/>
    </location>
</feature>
<comment type="catalytic activity">
    <reaction evidence="16 17">
        <text>a ubiquinone + NADH + 5 H(+)(in) = a ubiquinol + NAD(+) + 4 H(+)(out)</text>
        <dbReference type="Rhea" id="RHEA:29091"/>
        <dbReference type="Rhea" id="RHEA-COMP:9565"/>
        <dbReference type="Rhea" id="RHEA-COMP:9566"/>
        <dbReference type="ChEBI" id="CHEBI:15378"/>
        <dbReference type="ChEBI" id="CHEBI:16389"/>
        <dbReference type="ChEBI" id="CHEBI:17976"/>
        <dbReference type="ChEBI" id="CHEBI:57540"/>
        <dbReference type="ChEBI" id="CHEBI:57945"/>
        <dbReference type="EC" id="7.1.1.2"/>
    </reaction>
</comment>
<dbReference type="PANTHER" id="PTHR43507:SF20">
    <property type="entry name" value="NADH-UBIQUINONE OXIDOREDUCTASE CHAIN 4"/>
    <property type="match status" value="1"/>
</dbReference>